<proteinExistence type="predicted"/>
<name>A0A934VKD0_9BACT</name>
<dbReference type="EMBL" id="JAENIO010000009">
    <property type="protein sequence ID" value="MBK1833524.1"/>
    <property type="molecule type" value="Genomic_DNA"/>
</dbReference>
<sequence length="207" mass="24030">MKIFTIFPVLFALGFLSSCERQETKDGPQSTSSPQVSSKSHHGESSVSHRDREGKDVPAKPADYESLSQSLRDDYSSYQFVADKAFFEIRDPDKRAKLLFSCARIAAERNDFGFIDDVMESIGAGSLRRQVMNTYFQLLVTKENLREHIYLLEKFEYDDDFRTAAIAFLVEMEEDDITWFQRETKIDEKIKEKMMEVDSLMSRPKFQ</sequence>
<feature type="compositionally biased region" description="Basic and acidic residues" evidence="1">
    <location>
        <begin position="41"/>
        <end position="58"/>
    </location>
</feature>
<comment type="caution">
    <text evidence="2">The sequence shown here is derived from an EMBL/GenBank/DDBJ whole genome shotgun (WGS) entry which is preliminary data.</text>
</comment>
<feature type="region of interest" description="Disordered" evidence="1">
    <location>
        <begin position="22"/>
        <end position="63"/>
    </location>
</feature>
<protein>
    <submittedName>
        <fullName evidence="2">Uncharacterized protein</fullName>
    </submittedName>
</protein>
<accession>A0A934VKD0</accession>
<dbReference type="PROSITE" id="PS51257">
    <property type="entry name" value="PROKAR_LIPOPROTEIN"/>
    <property type="match status" value="1"/>
</dbReference>
<keyword evidence="3" id="KW-1185">Reference proteome</keyword>
<gene>
    <name evidence="2" type="ORF">JIN78_05560</name>
</gene>
<dbReference type="Proteomes" id="UP000604083">
    <property type="component" value="Unassembled WGS sequence"/>
</dbReference>
<organism evidence="2 3">
    <name type="scientific">Roseibacillus ishigakijimensis</name>
    <dbReference type="NCBI Taxonomy" id="454146"/>
    <lineage>
        <taxon>Bacteria</taxon>
        <taxon>Pseudomonadati</taxon>
        <taxon>Verrucomicrobiota</taxon>
        <taxon>Verrucomicrobiia</taxon>
        <taxon>Verrucomicrobiales</taxon>
        <taxon>Verrucomicrobiaceae</taxon>
        <taxon>Roseibacillus</taxon>
    </lineage>
</organism>
<evidence type="ECO:0000313" key="2">
    <source>
        <dbReference type="EMBL" id="MBK1833524.1"/>
    </source>
</evidence>
<dbReference type="AlphaFoldDB" id="A0A934VKD0"/>
<reference evidence="2" key="1">
    <citation type="submission" date="2021-01" db="EMBL/GenBank/DDBJ databases">
        <title>Modified the classification status of verrucomicrobia.</title>
        <authorList>
            <person name="Feng X."/>
        </authorList>
    </citation>
    <scope>NUCLEOTIDE SEQUENCE</scope>
    <source>
        <strain evidence="2">KCTC 12986</strain>
    </source>
</reference>
<evidence type="ECO:0000313" key="3">
    <source>
        <dbReference type="Proteomes" id="UP000604083"/>
    </source>
</evidence>
<evidence type="ECO:0000256" key="1">
    <source>
        <dbReference type="SAM" id="MobiDB-lite"/>
    </source>
</evidence>
<feature type="compositionally biased region" description="Low complexity" evidence="1">
    <location>
        <begin position="28"/>
        <end position="38"/>
    </location>
</feature>
<dbReference type="RefSeq" id="WP_200390956.1">
    <property type="nucleotide sequence ID" value="NZ_JAENIO010000009.1"/>
</dbReference>